<comment type="similarity">
    <text evidence="2 6">Belongs to the ABC-3 integral membrane protein family.</text>
</comment>
<name>A0A4R5AE68_9ACTN</name>
<evidence type="ECO:0000256" key="3">
    <source>
        <dbReference type="ARBA" id="ARBA00022692"/>
    </source>
</evidence>
<comment type="subcellular location">
    <subcellularLocation>
        <location evidence="6">Cell membrane</location>
        <topology evidence="6">Multi-pass membrane protein</topology>
    </subcellularLocation>
    <subcellularLocation>
        <location evidence="1">Membrane</location>
        <topology evidence="1">Multi-pass membrane protein</topology>
    </subcellularLocation>
</comment>
<keyword evidence="10" id="KW-1185">Reference proteome</keyword>
<protein>
    <submittedName>
        <fullName evidence="9">Metal ABC transporter permease</fullName>
    </submittedName>
</protein>
<feature type="transmembrane region" description="Helical" evidence="8">
    <location>
        <begin position="245"/>
        <end position="265"/>
    </location>
</feature>
<dbReference type="EMBL" id="SMLB01000011">
    <property type="protein sequence ID" value="TDD70015.1"/>
    <property type="molecule type" value="Genomic_DNA"/>
</dbReference>
<keyword evidence="6" id="KW-0813">Transport</keyword>
<accession>A0A4R5AE68</accession>
<evidence type="ECO:0000313" key="10">
    <source>
        <dbReference type="Proteomes" id="UP000295217"/>
    </source>
</evidence>
<evidence type="ECO:0000256" key="7">
    <source>
        <dbReference type="SAM" id="MobiDB-lite"/>
    </source>
</evidence>
<dbReference type="GO" id="GO:0055085">
    <property type="term" value="P:transmembrane transport"/>
    <property type="evidence" value="ECO:0007669"/>
    <property type="project" value="InterPro"/>
</dbReference>
<dbReference type="Gene3D" id="1.10.3470.10">
    <property type="entry name" value="ABC transporter involved in vitamin B12 uptake, BtuC"/>
    <property type="match status" value="1"/>
</dbReference>
<keyword evidence="3 6" id="KW-0812">Transmembrane</keyword>
<dbReference type="Pfam" id="PF00950">
    <property type="entry name" value="ABC-3"/>
    <property type="match status" value="1"/>
</dbReference>
<evidence type="ECO:0000256" key="8">
    <source>
        <dbReference type="SAM" id="Phobius"/>
    </source>
</evidence>
<dbReference type="InterPro" id="IPR001626">
    <property type="entry name" value="ABC_TroCD"/>
</dbReference>
<reference evidence="9 10" key="1">
    <citation type="submission" date="2019-02" db="EMBL/GenBank/DDBJ databases">
        <title>Draft genome sequences of novel Actinobacteria.</title>
        <authorList>
            <person name="Sahin N."/>
            <person name="Ay H."/>
            <person name="Saygin H."/>
        </authorList>
    </citation>
    <scope>NUCLEOTIDE SEQUENCE [LARGE SCALE GENOMIC DNA]</scope>
    <source>
        <strain evidence="9 10">8K307</strain>
    </source>
</reference>
<proteinExistence type="inferred from homology"/>
<keyword evidence="5 8" id="KW-0472">Membrane</keyword>
<feature type="region of interest" description="Disordered" evidence="7">
    <location>
        <begin position="272"/>
        <end position="310"/>
    </location>
</feature>
<dbReference type="SUPFAM" id="SSF81345">
    <property type="entry name" value="ABC transporter involved in vitamin B12 uptake, BtuC"/>
    <property type="match status" value="1"/>
</dbReference>
<dbReference type="InterPro" id="IPR037294">
    <property type="entry name" value="ABC_BtuC-like"/>
</dbReference>
<evidence type="ECO:0000256" key="4">
    <source>
        <dbReference type="ARBA" id="ARBA00022989"/>
    </source>
</evidence>
<keyword evidence="4 8" id="KW-1133">Transmembrane helix</keyword>
<feature type="transmembrane region" description="Helical" evidence="8">
    <location>
        <begin position="131"/>
        <end position="155"/>
    </location>
</feature>
<feature type="transmembrane region" description="Helical" evidence="8">
    <location>
        <begin position="51"/>
        <end position="78"/>
    </location>
</feature>
<dbReference type="PANTHER" id="PTHR30477">
    <property type="entry name" value="ABC-TRANSPORTER METAL-BINDING PROTEIN"/>
    <property type="match status" value="1"/>
</dbReference>
<evidence type="ECO:0000256" key="2">
    <source>
        <dbReference type="ARBA" id="ARBA00008034"/>
    </source>
</evidence>
<dbReference type="GO" id="GO:0010043">
    <property type="term" value="P:response to zinc ion"/>
    <property type="evidence" value="ECO:0007669"/>
    <property type="project" value="TreeGrafter"/>
</dbReference>
<dbReference type="RefSeq" id="WP_132103105.1">
    <property type="nucleotide sequence ID" value="NZ_SMLB01000011.1"/>
</dbReference>
<feature type="transmembrane region" description="Helical" evidence="8">
    <location>
        <begin position="218"/>
        <end position="239"/>
    </location>
</feature>
<feature type="transmembrane region" description="Helical" evidence="8">
    <location>
        <begin position="90"/>
        <end position="111"/>
    </location>
</feature>
<evidence type="ECO:0000256" key="5">
    <source>
        <dbReference type="ARBA" id="ARBA00023136"/>
    </source>
</evidence>
<evidence type="ECO:0000256" key="6">
    <source>
        <dbReference type="RuleBase" id="RU003943"/>
    </source>
</evidence>
<evidence type="ECO:0000256" key="1">
    <source>
        <dbReference type="ARBA" id="ARBA00004141"/>
    </source>
</evidence>
<dbReference type="AlphaFoldDB" id="A0A4R5AE68"/>
<gene>
    <name evidence="9" type="ORF">E1262_10595</name>
</gene>
<dbReference type="Proteomes" id="UP000295217">
    <property type="component" value="Unassembled WGS sequence"/>
</dbReference>
<dbReference type="CDD" id="cd06550">
    <property type="entry name" value="TM_ABC_iron-siderophores_like"/>
    <property type="match status" value="1"/>
</dbReference>
<organism evidence="9 10">
    <name type="scientific">Jiangella aurantiaca</name>
    <dbReference type="NCBI Taxonomy" id="2530373"/>
    <lineage>
        <taxon>Bacteria</taxon>
        <taxon>Bacillati</taxon>
        <taxon>Actinomycetota</taxon>
        <taxon>Actinomycetes</taxon>
        <taxon>Jiangellales</taxon>
        <taxon>Jiangellaceae</taxon>
        <taxon>Jiangella</taxon>
    </lineage>
</organism>
<dbReference type="PANTHER" id="PTHR30477:SF0">
    <property type="entry name" value="METAL TRANSPORT SYSTEM MEMBRANE PROTEIN TM_0125-RELATED"/>
    <property type="match status" value="1"/>
</dbReference>
<feature type="compositionally biased region" description="Basic and acidic residues" evidence="7">
    <location>
        <begin position="287"/>
        <end position="310"/>
    </location>
</feature>
<dbReference type="OrthoDB" id="9798540at2"/>
<evidence type="ECO:0000313" key="9">
    <source>
        <dbReference type="EMBL" id="TDD70015.1"/>
    </source>
</evidence>
<sequence length="329" mass="34312">MSFLDYDFMQRALVAAVLTGLAAPAVGTYLVQRRLALMGDGLGHVALTGVAIGLATGWAPVWTSVAVAVLGALAIDVVRAKGRASADVALAMLFYGGIAGGVLITGLAGSTAATLNTYLFGSITTVSADDLWVVAVLAVVVIALAVGLAPQLFAVCQDEEFARVSGLPVRLYSMLIAVMAAVTVTVAMRTVGLLLVSALMVVPVATSQQLTRSFRTTFALALALGLVPSVAGVMFSYYVDVAPGASIVVASLIGFILAWPVGSLLRRRRAASTANGEDPRVTGAHVPAERHPHQHDPECGHPAVEHDDHTDYLHDGHLHAAHGRHYDEH</sequence>
<dbReference type="GO" id="GO:0043190">
    <property type="term" value="C:ATP-binding cassette (ABC) transporter complex"/>
    <property type="evidence" value="ECO:0007669"/>
    <property type="project" value="InterPro"/>
</dbReference>
<comment type="caution">
    <text evidence="9">The sequence shown here is derived from an EMBL/GenBank/DDBJ whole genome shotgun (WGS) entry which is preliminary data.</text>
</comment>